<feature type="domain" description="NolW-like" evidence="13">
    <location>
        <begin position="206"/>
        <end position="277"/>
    </location>
</feature>
<reference evidence="15 16" key="2">
    <citation type="submission" date="2012-02" db="EMBL/GenBank/DDBJ databases">
        <title>Improved High-Quality Draft sequence of Desulfobacter postgatei 2ac9.</title>
        <authorList>
            <consortium name="US DOE Joint Genome Institute"/>
            <person name="Lucas S."/>
            <person name="Han J."/>
            <person name="Lapidus A."/>
            <person name="Cheng J.-F."/>
            <person name="Goodwin L."/>
            <person name="Pitluck S."/>
            <person name="Peters L."/>
            <person name="Ovchinnikova G."/>
            <person name="Held B."/>
            <person name="Detter J.C."/>
            <person name="Han C."/>
            <person name="Tapia R."/>
            <person name="Land M."/>
            <person name="Hauser L."/>
            <person name="Kyrpides N."/>
            <person name="Ivanova N."/>
            <person name="Pagani I."/>
            <person name="Orellana R."/>
            <person name="Lovley D."/>
            <person name="Woyke T."/>
        </authorList>
    </citation>
    <scope>NUCLEOTIDE SEQUENCE [LARGE SCALE GENOMIC DNA]</scope>
    <source>
        <strain evidence="15 16">2ac9</strain>
    </source>
</reference>
<evidence type="ECO:0000256" key="4">
    <source>
        <dbReference type="ARBA" id="ARBA00022452"/>
    </source>
</evidence>
<evidence type="ECO:0000256" key="5">
    <source>
        <dbReference type="ARBA" id="ARBA00022692"/>
    </source>
</evidence>
<evidence type="ECO:0000256" key="11">
    <source>
        <dbReference type="SAM" id="SignalP"/>
    </source>
</evidence>
<feature type="signal peptide" evidence="11">
    <location>
        <begin position="1"/>
        <end position="31"/>
    </location>
</feature>
<sequence length="656" mass="71765">MLQDRSNAFTLKYLCLILVVLALAGLCPVQAAQNRSASEYVSMDFNDVDIGVFIKFISTLTQKNFVVDTKVKGKVTIISPEKISVDDAYKVFESVLDIYGFATVETGSVVKIIPAVDARGDNVDTRMARYAEQTSDKLVTRIIPLTYASADELKALLSPMLAKGGLLLSHPDSNMLIVTATLSSIDRLLKLINTIDVEGVGRKITILPIKYADAEKMVTNLTKIYSAQTKKIAGRRKNSNDFSVEMVADERTNSIILLASEQESAQITALVTALDKKVPKGEEKIRVYYLEHATAEELAAVLQEIPEKSGSNSKKDGQKQAPLLSDDIKITADKATNSLVIIADKDDYPVLEEVIKKLDVPRSMVYIECMLMEMNAERSLDFGMEWQAAETVRGDSNVAFGGFGTKASDSGDLASAAKGVLPSGFSMGVIGKTLEIGGVTFPSFQAILQAYKKDSDVKILSTPQLLTTENEEATITIGKNVAYQTRGGVYNDSSTDSTAYNAYEYKDVGITLKITPSISQGRLVRLDFYQTITKLDTANTTNADRPTTLKRELETTIIVEDGNTVVIGGLIDESLSKEVGKVPCLGDIPVLGNAFKSLSSGSDRTNLFIFLTPRVVKNNLEAKQVYLEKKDKMDELHKQEIKLYDEDAPIKSILLN</sequence>
<gene>
    <name evidence="15" type="ORF">DespoDRAFT_02384</name>
</gene>
<feature type="domain" description="NolW-like" evidence="13">
    <location>
        <begin position="140"/>
        <end position="198"/>
    </location>
</feature>
<keyword evidence="16" id="KW-1185">Reference proteome</keyword>
<protein>
    <submittedName>
        <fullName evidence="15">General secretion pathway protein D</fullName>
    </submittedName>
</protein>
<comment type="subcellular location">
    <subcellularLocation>
        <location evidence="1 10">Cell outer membrane</location>
    </subcellularLocation>
</comment>
<comment type="similarity">
    <text evidence="2">Belongs to the bacterial secretin family. GSP D subfamily.</text>
</comment>
<dbReference type="Pfam" id="PF03958">
    <property type="entry name" value="Secretin_N"/>
    <property type="match status" value="3"/>
</dbReference>
<dbReference type="Pfam" id="PF00263">
    <property type="entry name" value="Secretin"/>
    <property type="match status" value="1"/>
</dbReference>
<evidence type="ECO:0000313" key="15">
    <source>
        <dbReference type="EMBL" id="EIM64243.1"/>
    </source>
</evidence>
<dbReference type="InterPro" id="IPR004846">
    <property type="entry name" value="T2SS/T3SS_dom"/>
</dbReference>
<dbReference type="InterPro" id="IPR038591">
    <property type="entry name" value="NolW-like_sf"/>
</dbReference>
<evidence type="ECO:0000256" key="9">
    <source>
        <dbReference type="ARBA" id="ARBA00023237"/>
    </source>
</evidence>
<keyword evidence="9" id="KW-0998">Cell outer membrane</keyword>
<feature type="domain" description="Type II/III secretion system secretin-like" evidence="12">
    <location>
        <begin position="450"/>
        <end position="617"/>
    </location>
</feature>
<dbReference type="GO" id="GO:0015628">
    <property type="term" value="P:protein secretion by the type II secretion system"/>
    <property type="evidence" value="ECO:0007669"/>
    <property type="project" value="InterPro"/>
</dbReference>
<feature type="domain" description="GspD-like N0" evidence="14">
    <location>
        <begin position="43"/>
        <end position="112"/>
    </location>
</feature>
<keyword evidence="3 10" id="KW-0813">Transport</keyword>
<dbReference type="PANTHER" id="PTHR30332">
    <property type="entry name" value="PROBABLE GENERAL SECRETION PATHWAY PROTEIN D"/>
    <property type="match status" value="1"/>
</dbReference>
<keyword evidence="7" id="KW-0653">Protein transport</keyword>
<dbReference type="RefSeq" id="WP_004073715.1">
    <property type="nucleotide sequence ID" value="NZ_CM001488.1"/>
</dbReference>
<keyword evidence="8" id="KW-0472">Membrane</keyword>
<dbReference type="OrthoDB" id="9775455at2"/>
<evidence type="ECO:0000256" key="10">
    <source>
        <dbReference type="RuleBase" id="RU004004"/>
    </source>
</evidence>
<dbReference type="InterPro" id="IPR050810">
    <property type="entry name" value="Bact_Secretion_Sys_Channel"/>
</dbReference>
<dbReference type="GO" id="GO:0009279">
    <property type="term" value="C:cell outer membrane"/>
    <property type="evidence" value="ECO:0007669"/>
    <property type="project" value="UniProtKB-SubCell"/>
</dbReference>
<dbReference type="EMBL" id="CM001488">
    <property type="protein sequence ID" value="EIM64243.1"/>
    <property type="molecule type" value="Genomic_DNA"/>
</dbReference>
<dbReference type="PRINTS" id="PR00811">
    <property type="entry name" value="BCTERIALGSPD"/>
</dbReference>
<dbReference type="NCBIfam" id="TIGR02517">
    <property type="entry name" value="type_II_gspD"/>
    <property type="match status" value="1"/>
</dbReference>
<dbReference type="eggNOG" id="COG1450">
    <property type="taxonomic scope" value="Bacteria"/>
</dbReference>
<dbReference type="STRING" id="879212.DespoDRAFT_02384"/>
<dbReference type="Pfam" id="PF21305">
    <property type="entry name" value="type_II_gspD_N0"/>
    <property type="match status" value="1"/>
</dbReference>
<dbReference type="Gene3D" id="3.30.1370.120">
    <property type="match status" value="3"/>
</dbReference>
<feature type="chain" id="PRO_5003699376" evidence="11">
    <location>
        <begin position="32"/>
        <end position="656"/>
    </location>
</feature>
<keyword evidence="4" id="KW-1134">Transmembrane beta strand</keyword>
<evidence type="ECO:0000313" key="16">
    <source>
        <dbReference type="Proteomes" id="UP000005778"/>
    </source>
</evidence>
<dbReference type="Proteomes" id="UP000005778">
    <property type="component" value="Chromosome"/>
</dbReference>
<dbReference type="InterPro" id="IPR049371">
    <property type="entry name" value="GspD-like_N0"/>
</dbReference>
<dbReference type="HOGENOM" id="CLU_006756_1_1_7"/>
<evidence type="ECO:0000256" key="3">
    <source>
        <dbReference type="ARBA" id="ARBA00022448"/>
    </source>
</evidence>
<dbReference type="PANTHER" id="PTHR30332:SF24">
    <property type="entry name" value="SECRETIN GSPD-RELATED"/>
    <property type="match status" value="1"/>
</dbReference>
<accession>I5B430</accession>
<evidence type="ECO:0000256" key="1">
    <source>
        <dbReference type="ARBA" id="ARBA00004442"/>
    </source>
</evidence>
<dbReference type="GO" id="GO:0015627">
    <property type="term" value="C:type II protein secretion system complex"/>
    <property type="evidence" value="ECO:0007669"/>
    <property type="project" value="InterPro"/>
</dbReference>
<dbReference type="AlphaFoldDB" id="I5B430"/>
<proteinExistence type="inferred from homology"/>
<keyword evidence="5" id="KW-0812">Transmembrane</keyword>
<evidence type="ECO:0000259" key="13">
    <source>
        <dbReference type="Pfam" id="PF03958"/>
    </source>
</evidence>
<feature type="domain" description="NolW-like" evidence="13">
    <location>
        <begin position="286"/>
        <end position="363"/>
    </location>
</feature>
<keyword evidence="6 11" id="KW-0732">Signal</keyword>
<evidence type="ECO:0000256" key="8">
    <source>
        <dbReference type="ARBA" id="ARBA00023136"/>
    </source>
</evidence>
<evidence type="ECO:0000256" key="6">
    <source>
        <dbReference type="ARBA" id="ARBA00022729"/>
    </source>
</evidence>
<organism evidence="15 16">
    <name type="scientific">Desulfobacter postgatei 2ac9</name>
    <dbReference type="NCBI Taxonomy" id="879212"/>
    <lineage>
        <taxon>Bacteria</taxon>
        <taxon>Pseudomonadati</taxon>
        <taxon>Thermodesulfobacteriota</taxon>
        <taxon>Desulfobacteria</taxon>
        <taxon>Desulfobacterales</taxon>
        <taxon>Desulfobacteraceae</taxon>
        <taxon>Desulfobacter</taxon>
    </lineage>
</organism>
<dbReference type="InterPro" id="IPR005644">
    <property type="entry name" value="NolW-like"/>
</dbReference>
<evidence type="ECO:0000259" key="12">
    <source>
        <dbReference type="Pfam" id="PF00263"/>
    </source>
</evidence>
<reference evidence="15 16" key="1">
    <citation type="submission" date="2011-09" db="EMBL/GenBank/DDBJ databases">
        <authorList>
            <consortium name="US DOE Joint Genome Institute (JGI-PGF)"/>
            <person name="Lucas S."/>
            <person name="Han J."/>
            <person name="Lapidus A."/>
            <person name="Cheng J.-F."/>
            <person name="Goodwin L."/>
            <person name="Pitluck S."/>
            <person name="Peters L."/>
            <person name="Land M.L."/>
            <person name="Hauser L."/>
            <person name="Orellana R."/>
            <person name="Lovley D."/>
            <person name="Woyke T.J."/>
        </authorList>
    </citation>
    <scope>NUCLEOTIDE SEQUENCE [LARGE SCALE GENOMIC DNA]</scope>
    <source>
        <strain evidence="15 16">2ac9</strain>
    </source>
</reference>
<name>I5B430_9BACT</name>
<dbReference type="InterPro" id="IPR013356">
    <property type="entry name" value="T2SS_GspD"/>
</dbReference>
<dbReference type="InterPro" id="IPR001775">
    <property type="entry name" value="GspD/PilQ"/>
</dbReference>
<evidence type="ECO:0000256" key="7">
    <source>
        <dbReference type="ARBA" id="ARBA00022927"/>
    </source>
</evidence>
<evidence type="ECO:0000259" key="14">
    <source>
        <dbReference type="Pfam" id="PF21305"/>
    </source>
</evidence>
<evidence type="ECO:0000256" key="2">
    <source>
        <dbReference type="ARBA" id="ARBA00006980"/>
    </source>
</evidence>